<proteinExistence type="predicted"/>
<dbReference type="AlphaFoldDB" id="A0ABD7AZK7"/>
<organism evidence="1 2">
    <name type="scientific">Citrobacter freundii</name>
    <dbReference type="NCBI Taxonomy" id="546"/>
    <lineage>
        <taxon>Bacteria</taxon>
        <taxon>Pseudomonadati</taxon>
        <taxon>Pseudomonadota</taxon>
        <taxon>Gammaproteobacteria</taxon>
        <taxon>Enterobacterales</taxon>
        <taxon>Enterobacteriaceae</taxon>
        <taxon>Citrobacter</taxon>
        <taxon>Citrobacter freundii complex</taxon>
    </lineage>
</organism>
<evidence type="ECO:0000313" key="2">
    <source>
        <dbReference type="Proteomes" id="UP000512043"/>
    </source>
</evidence>
<accession>A0ABD7AZK7</accession>
<name>A0ABD7AZK7_CITFR</name>
<reference evidence="2" key="1">
    <citation type="submission" date="2020-06" db="EMBL/GenBank/DDBJ databases">
        <title>REHAB project genomes.</title>
        <authorList>
            <person name="Shaw L.P."/>
        </authorList>
    </citation>
    <scope>NUCLEOTIDE SEQUENCE [LARGE SCALE GENOMIC DNA]</scope>
    <source>
        <strain evidence="2">RHBSTW-00334</strain>
    </source>
</reference>
<gene>
    <name evidence="1" type="ORF">HV164_14010</name>
</gene>
<evidence type="ECO:0000313" key="1">
    <source>
        <dbReference type="EMBL" id="QLY37562.1"/>
    </source>
</evidence>
<sequence length="71" mass="8035">MKFQIAKLYRGERFMGYGLAVNGQLLDNQVSTVIDTQSRELPTVTAVFNLDKNHAENQISIDLHNGEPCQR</sequence>
<protein>
    <submittedName>
        <fullName evidence="1">Uncharacterized protein</fullName>
    </submittedName>
</protein>
<dbReference type="RefSeq" id="WP_181625481.1">
    <property type="nucleotide sequence ID" value="NZ_CP056597.1"/>
</dbReference>
<dbReference type="EMBL" id="CP056597">
    <property type="protein sequence ID" value="QLY37562.1"/>
    <property type="molecule type" value="Genomic_DNA"/>
</dbReference>
<dbReference type="Proteomes" id="UP000512043">
    <property type="component" value="Chromosome"/>
</dbReference>